<evidence type="ECO:0000313" key="12">
    <source>
        <dbReference type="Proteomes" id="UP001500016"/>
    </source>
</evidence>
<feature type="domain" description="ABC3 transporter permease C-terminal" evidence="9">
    <location>
        <begin position="715"/>
        <end position="827"/>
    </location>
</feature>
<keyword evidence="2" id="KW-1003">Cell membrane</keyword>
<feature type="transmembrane region" description="Helical" evidence="8">
    <location>
        <begin position="449"/>
        <end position="472"/>
    </location>
</feature>
<dbReference type="PANTHER" id="PTHR30572:SF4">
    <property type="entry name" value="ABC TRANSPORTER PERMEASE YTRF"/>
    <property type="match status" value="1"/>
</dbReference>
<dbReference type="InterPro" id="IPR003838">
    <property type="entry name" value="ABC3_permease_C"/>
</dbReference>
<feature type="transmembrane region" description="Helical" evidence="8">
    <location>
        <begin position="798"/>
        <end position="818"/>
    </location>
</feature>
<dbReference type="InterPro" id="IPR025857">
    <property type="entry name" value="MacB_PCD"/>
</dbReference>
<gene>
    <name evidence="11" type="ORF">GCM10009801_22470</name>
</gene>
<comment type="subcellular location">
    <subcellularLocation>
        <location evidence="1">Cell membrane</location>
        <topology evidence="1">Multi-pass membrane protein</topology>
    </subcellularLocation>
</comment>
<evidence type="ECO:0000259" key="9">
    <source>
        <dbReference type="Pfam" id="PF02687"/>
    </source>
</evidence>
<feature type="transmembrane region" description="Helical" evidence="8">
    <location>
        <begin position="324"/>
        <end position="351"/>
    </location>
</feature>
<feature type="region of interest" description="Disordered" evidence="7">
    <location>
        <begin position="62"/>
        <end position="86"/>
    </location>
</feature>
<evidence type="ECO:0000256" key="8">
    <source>
        <dbReference type="SAM" id="Phobius"/>
    </source>
</evidence>
<accession>A0ABP5HBT5</accession>
<feature type="domain" description="MacB-like periplasmic core" evidence="10">
    <location>
        <begin position="498"/>
        <end position="682"/>
    </location>
</feature>
<comment type="similarity">
    <text evidence="6">Belongs to the ABC-4 integral membrane protein family.</text>
</comment>
<feature type="domain" description="ABC3 transporter permease C-terminal" evidence="9">
    <location>
        <begin position="280"/>
        <end position="401"/>
    </location>
</feature>
<keyword evidence="4 8" id="KW-1133">Transmembrane helix</keyword>
<evidence type="ECO:0000256" key="2">
    <source>
        <dbReference type="ARBA" id="ARBA00022475"/>
    </source>
</evidence>
<dbReference type="Pfam" id="PF12704">
    <property type="entry name" value="MacB_PCD"/>
    <property type="match status" value="2"/>
</dbReference>
<keyword evidence="12" id="KW-1185">Reference proteome</keyword>
<evidence type="ECO:0000256" key="6">
    <source>
        <dbReference type="ARBA" id="ARBA00038076"/>
    </source>
</evidence>
<keyword evidence="5 8" id="KW-0472">Membrane</keyword>
<sequence length="837" mass="85339">MPAAPRPLRAVARPLRSLRAHASRFALPALAVLLGVAFVTGSLLYGESARTAVERARGTVPPDTAVTITPAADAEGPGGGDGKPRLDARLPERLRALPGATAVRATAEGSTFVAGRDGTLVGSRTDSVGVNYAPGKGGSDPRYPLAEGRGPHGAGEVALDRRTAERAGHRVGDRIRVVVDGDARDVRLVGVLTAPDDARVASGGALTAFDEATARRQFGLTAISLAAAPGTGQAGEERLAAHAEKALPRDAEAVTRTEARATAAAEAGAEGDKTTGLLLSFAAVVLLVAGFLVANTFAMLTAARAREHALLRVVGATRAHVLRLVLGEALLVGTAASALGYPLGAALAYAMKARFPVNEGAVDAPLPLVSLPAGIAALAVGIGVTALAAYVPARRAASVSPMAALRTDVPATPAALRRRNLVGCAVTGFGALLLWYLSDTPDIDMVTVAGAVLMAGLMILTPWLAVGLGAVLRGPLRRLAGVRGTLAVENARRSPRRTAATASALMIGLALVTAAGIGASSLRGMAERDAAREMVSDLRVTSVDFAEVGDGTARRVARVPGAEAVTPTIPTGVPLGGDRELGATAVDPRTAERAAGLTVVDGTLARLGRHGVAVSREEADARDWQVGSRLGERRVVAVYEGPERLGPALLPLSAARPGERADEIVVRTAPGQAEAARDRIRAALDNPALLVQNHDDAAREAARPYETLLNLVSALLSVAVLIGTLGVVGTMAMAVHERTREIGVLRAVGMDRRGIASVIRLESLLICALGALLGLAAGGATALAAVATQPGATLVVPWPHLGAALAVTVALGVLASLLPARRAANLPVLNAVTTETT</sequence>
<dbReference type="EMBL" id="BAAAPE010000007">
    <property type="protein sequence ID" value="GAA2071143.1"/>
    <property type="molecule type" value="Genomic_DNA"/>
</dbReference>
<evidence type="ECO:0000256" key="1">
    <source>
        <dbReference type="ARBA" id="ARBA00004651"/>
    </source>
</evidence>
<dbReference type="InterPro" id="IPR050250">
    <property type="entry name" value="Macrolide_Exporter_MacB"/>
</dbReference>
<comment type="caution">
    <text evidence="11">The sequence shown here is derived from an EMBL/GenBank/DDBJ whole genome shotgun (WGS) entry which is preliminary data.</text>
</comment>
<feature type="transmembrane region" description="Helical" evidence="8">
    <location>
        <begin position="420"/>
        <end position="437"/>
    </location>
</feature>
<organism evidence="11 12">
    <name type="scientific">Streptomyces albiaxialis</name>
    <dbReference type="NCBI Taxonomy" id="329523"/>
    <lineage>
        <taxon>Bacteria</taxon>
        <taxon>Bacillati</taxon>
        <taxon>Actinomycetota</taxon>
        <taxon>Actinomycetes</taxon>
        <taxon>Kitasatosporales</taxon>
        <taxon>Streptomycetaceae</taxon>
        <taxon>Streptomyces</taxon>
    </lineage>
</organism>
<evidence type="ECO:0000256" key="4">
    <source>
        <dbReference type="ARBA" id="ARBA00022989"/>
    </source>
</evidence>
<name>A0ABP5HBT5_9ACTN</name>
<dbReference type="Proteomes" id="UP001500016">
    <property type="component" value="Unassembled WGS sequence"/>
</dbReference>
<feature type="transmembrane region" description="Helical" evidence="8">
    <location>
        <begin position="763"/>
        <end position="786"/>
    </location>
</feature>
<feature type="transmembrane region" description="Helical" evidence="8">
    <location>
        <begin position="708"/>
        <end position="735"/>
    </location>
</feature>
<dbReference type="Pfam" id="PF02687">
    <property type="entry name" value="FtsX"/>
    <property type="match status" value="2"/>
</dbReference>
<reference evidence="12" key="1">
    <citation type="journal article" date="2019" name="Int. J. Syst. Evol. Microbiol.">
        <title>The Global Catalogue of Microorganisms (GCM) 10K type strain sequencing project: providing services to taxonomists for standard genome sequencing and annotation.</title>
        <authorList>
            <consortium name="The Broad Institute Genomics Platform"/>
            <consortium name="The Broad Institute Genome Sequencing Center for Infectious Disease"/>
            <person name="Wu L."/>
            <person name="Ma J."/>
        </authorList>
    </citation>
    <scope>NUCLEOTIDE SEQUENCE [LARGE SCALE GENOMIC DNA]</scope>
    <source>
        <strain evidence="12">JCM 15478</strain>
    </source>
</reference>
<evidence type="ECO:0000313" key="11">
    <source>
        <dbReference type="EMBL" id="GAA2071143.1"/>
    </source>
</evidence>
<dbReference type="RefSeq" id="WP_344526742.1">
    <property type="nucleotide sequence ID" value="NZ_BAAAPE010000007.1"/>
</dbReference>
<proteinExistence type="inferred from homology"/>
<evidence type="ECO:0000256" key="7">
    <source>
        <dbReference type="SAM" id="MobiDB-lite"/>
    </source>
</evidence>
<keyword evidence="3 8" id="KW-0812">Transmembrane</keyword>
<feature type="transmembrane region" description="Helical" evidence="8">
    <location>
        <begin position="371"/>
        <end position="393"/>
    </location>
</feature>
<dbReference type="PANTHER" id="PTHR30572">
    <property type="entry name" value="MEMBRANE COMPONENT OF TRANSPORTER-RELATED"/>
    <property type="match status" value="1"/>
</dbReference>
<evidence type="ECO:0000259" key="10">
    <source>
        <dbReference type="Pfam" id="PF12704"/>
    </source>
</evidence>
<feature type="transmembrane region" description="Helical" evidence="8">
    <location>
        <begin position="277"/>
        <end position="303"/>
    </location>
</feature>
<evidence type="ECO:0000256" key="5">
    <source>
        <dbReference type="ARBA" id="ARBA00023136"/>
    </source>
</evidence>
<feature type="transmembrane region" description="Helical" evidence="8">
    <location>
        <begin position="499"/>
        <end position="519"/>
    </location>
</feature>
<protein>
    <submittedName>
        <fullName evidence="11">ABC transporter permease</fullName>
    </submittedName>
</protein>
<feature type="domain" description="MacB-like periplasmic core" evidence="10">
    <location>
        <begin position="27"/>
        <end position="231"/>
    </location>
</feature>
<evidence type="ECO:0000256" key="3">
    <source>
        <dbReference type="ARBA" id="ARBA00022692"/>
    </source>
</evidence>
<feature type="transmembrane region" description="Helical" evidence="8">
    <location>
        <begin position="25"/>
        <end position="45"/>
    </location>
</feature>